<dbReference type="Proteomes" id="UP000305546">
    <property type="component" value="Unassembled WGS sequence"/>
</dbReference>
<gene>
    <name evidence="2" type="ORF">FG385_32040</name>
</gene>
<dbReference type="AlphaFoldDB" id="A0A5C4LQ54"/>
<sequence length="200" mass="21170">MSIDHLVYATPDLERTVAALRARGLALTPGGPHAGRGTRNFLTGLGGATYLEVIGPDPEQPQPEEPRPFGVDALTAPRLVAWAARVPSLPGALEAAGRAGYEFSGPVPMSRRRPDGVILDWELAFPPDGDGLVPFLIDWHDSPHPAGSLDHGVRLEALRAVHPEPDVIAAHLTALGQTLEVSRGEQPGLEAVLAGHVVLR</sequence>
<evidence type="ECO:0000313" key="2">
    <source>
        <dbReference type="EMBL" id="TNC19847.1"/>
    </source>
</evidence>
<dbReference type="PANTHER" id="PTHR40265">
    <property type="entry name" value="BLL2707 PROTEIN"/>
    <property type="match status" value="1"/>
</dbReference>
<dbReference type="RefSeq" id="WP_139100553.1">
    <property type="nucleotide sequence ID" value="NZ_VDFW01000048.1"/>
</dbReference>
<reference evidence="2 3" key="1">
    <citation type="submission" date="2019-06" db="EMBL/GenBank/DDBJ databases">
        <title>Amycolatopsis alkalitolerans sp. nov., isolated from Gastrodia elata Blume.</title>
        <authorList>
            <person name="Narsing Rao M.P."/>
            <person name="Li W.J."/>
        </authorList>
    </citation>
    <scope>NUCLEOTIDE SEQUENCE [LARGE SCALE GENOMIC DNA]</scope>
    <source>
        <strain evidence="2 3">SYSUP0005</strain>
    </source>
</reference>
<name>A0A5C4LQ54_9PSEU</name>
<dbReference type="InterPro" id="IPR029068">
    <property type="entry name" value="Glyas_Bleomycin-R_OHBP_Dase"/>
</dbReference>
<dbReference type="Gene3D" id="3.10.180.10">
    <property type="entry name" value="2,3-Dihydroxybiphenyl 1,2-Dioxygenase, domain 1"/>
    <property type="match status" value="1"/>
</dbReference>
<dbReference type="Pfam" id="PF13468">
    <property type="entry name" value="Glyoxalase_3"/>
    <property type="match status" value="1"/>
</dbReference>
<feature type="domain" description="Glyoxalase-like" evidence="1">
    <location>
        <begin position="3"/>
        <end position="175"/>
    </location>
</feature>
<proteinExistence type="predicted"/>
<comment type="caution">
    <text evidence="2">The sequence shown here is derived from an EMBL/GenBank/DDBJ whole genome shotgun (WGS) entry which is preliminary data.</text>
</comment>
<dbReference type="InterPro" id="IPR025870">
    <property type="entry name" value="Glyoxalase-like_dom"/>
</dbReference>
<dbReference type="OrthoDB" id="3227561at2"/>
<dbReference type="SUPFAM" id="SSF54593">
    <property type="entry name" value="Glyoxalase/Bleomycin resistance protein/Dihydroxybiphenyl dioxygenase"/>
    <property type="match status" value="1"/>
</dbReference>
<accession>A0A5C4LQ54</accession>
<keyword evidence="3" id="KW-1185">Reference proteome</keyword>
<evidence type="ECO:0000259" key="1">
    <source>
        <dbReference type="Pfam" id="PF13468"/>
    </source>
</evidence>
<protein>
    <submittedName>
        <fullName evidence="2">VOC family protein</fullName>
    </submittedName>
</protein>
<dbReference type="PANTHER" id="PTHR40265:SF1">
    <property type="entry name" value="GLYOXALASE-LIKE DOMAIN-CONTAINING PROTEIN"/>
    <property type="match status" value="1"/>
</dbReference>
<dbReference type="EMBL" id="VDFW01000048">
    <property type="protein sequence ID" value="TNC19847.1"/>
    <property type="molecule type" value="Genomic_DNA"/>
</dbReference>
<organism evidence="2 3">
    <name type="scientific">Amycolatopsis alkalitolerans</name>
    <dbReference type="NCBI Taxonomy" id="2547244"/>
    <lineage>
        <taxon>Bacteria</taxon>
        <taxon>Bacillati</taxon>
        <taxon>Actinomycetota</taxon>
        <taxon>Actinomycetes</taxon>
        <taxon>Pseudonocardiales</taxon>
        <taxon>Pseudonocardiaceae</taxon>
        <taxon>Amycolatopsis</taxon>
    </lineage>
</organism>
<evidence type="ECO:0000313" key="3">
    <source>
        <dbReference type="Proteomes" id="UP000305546"/>
    </source>
</evidence>